<evidence type="ECO:0000256" key="1">
    <source>
        <dbReference type="SAM" id="MobiDB-lite"/>
    </source>
</evidence>
<comment type="caution">
    <text evidence="3">The sequence shown here is derived from an EMBL/GenBank/DDBJ whole genome shotgun (WGS) entry which is preliminary data.</text>
</comment>
<feature type="region of interest" description="Disordered" evidence="1">
    <location>
        <begin position="60"/>
        <end position="112"/>
    </location>
</feature>
<feature type="compositionally biased region" description="Polar residues" evidence="1">
    <location>
        <begin position="60"/>
        <end position="74"/>
    </location>
</feature>
<reference evidence="3 4" key="1">
    <citation type="journal article" date="2024" name="G3 (Bethesda)">
        <title>Genome assembly of Hibiscus sabdariffa L. provides insights into metabolisms of medicinal natural products.</title>
        <authorList>
            <person name="Kim T."/>
        </authorList>
    </citation>
    <scope>NUCLEOTIDE SEQUENCE [LARGE SCALE GENOMIC DNA]</scope>
    <source>
        <strain evidence="3">TK-2024</strain>
        <tissue evidence="3">Old leaves</tissue>
    </source>
</reference>
<evidence type="ECO:0008006" key="5">
    <source>
        <dbReference type="Google" id="ProtNLM"/>
    </source>
</evidence>
<evidence type="ECO:0000313" key="4">
    <source>
        <dbReference type="Proteomes" id="UP001396334"/>
    </source>
</evidence>
<name>A0ABR2RK57_9ROSI</name>
<sequence>MESKMTKNSLSLAILVLVICNSMNPSRAMPMRTNRSSSIIADNDDDLEFLMDSHSSRILQSGHTVTGGTPNPNKQAIDCGRGKPYKPCTPEPNSDTRPPPENPGIYNRGRGR</sequence>
<feature type="signal peptide" evidence="2">
    <location>
        <begin position="1"/>
        <end position="28"/>
    </location>
</feature>
<protein>
    <recommendedName>
        <fullName evidence="5">Rapid ALkalinization Factor</fullName>
    </recommendedName>
</protein>
<evidence type="ECO:0000256" key="2">
    <source>
        <dbReference type="SAM" id="SignalP"/>
    </source>
</evidence>
<proteinExistence type="predicted"/>
<evidence type="ECO:0000313" key="3">
    <source>
        <dbReference type="EMBL" id="KAK9013176.1"/>
    </source>
</evidence>
<gene>
    <name evidence="3" type="ORF">V6N11_041195</name>
</gene>
<dbReference type="EMBL" id="JBBPBN010000022">
    <property type="protein sequence ID" value="KAK9013176.1"/>
    <property type="molecule type" value="Genomic_DNA"/>
</dbReference>
<keyword evidence="4" id="KW-1185">Reference proteome</keyword>
<organism evidence="3 4">
    <name type="scientific">Hibiscus sabdariffa</name>
    <name type="common">roselle</name>
    <dbReference type="NCBI Taxonomy" id="183260"/>
    <lineage>
        <taxon>Eukaryota</taxon>
        <taxon>Viridiplantae</taxon>
        <taxon>Streptophyta</taxon>
        <taxon>Embryophyta</taxon>
        <taxon>Tracheophyta</taxon>
        <taxon>Spermatophyta</taxon>
        <taxon>Magnoliopsida</taxon>
        <taxon>eudicotyledons</taxon>
        <taxon>Gunneridae</taxon>
        <taxon>Pentapetalae</taxon>
        <taxon>rosids</taxon>
        <taxon>malvids</taxon>
        <taxon>Malvales</taxon>
        <taxon>Malvaceae</taxon>
        <taxon>Malvoideae</taxon>
        <taxon>Hibiscus</taxon>
    </lineage>
</organism>
<dbReference type="Proteomes" id="UP001396334">
    <property type="component" value="Unassembled WGS sequence"/>
</dbReference>
<feature type="chain" id="PRO_5046068992" description="Rapid ALkalinization Factor" evidence="2">
    <location>
        <begin position="29"/>
        <end position="112"/>
    </location>
</feature>
<accession>A0ABR2RK57</accession>
<keyword evidence="2" id="KW-0732">Signal</keyword>